<dbReference type="EMBL" id="FNQE01000011">
    <property type="protein sequence ID" value="SDY92304.1"/>
    <property type="molecule type" value="Genomic_DNA"/>
</dbReference>
<dbReference type="PROSITE" id="PS51257">
    <property type="entry name" value="PROKAR_LIPOPROTEIN"/>
    <property type="match status" value="1"/>
</dbReference>
<gene>
    <name evidence="1" type="ORF">SAMN05660462_01254</name>
</gene>
<proteinExistence type="predicted"/>
<dbReference type="OrthoDB" id="2381224at2"/>
<evidence type="ECO:0000313" key="1">
    <source>
        <dbReference type="EMBL" id="SDY92304.1"/>
    </source>
</evidence>
<keyword evidence="2" id="KW-1185">Reference proteome</keyword>
<dbReference type="RefSeq" id="WP_091728717.1">
    <property type="nucleotide sequence ID" value="NZ_FNQE01000011.1"/>
</dbReference>
<organism evidence="1 2">
    <name type="scientific">Proteiniborus ethanoligenes</name>
    <dbReference type="NCBI Taxonomy" id="415015"/>
    <lineage>
        <taxon>Bacteria</taxon>
        <taxon>Bacillati</taxon>
        <taxon>Bacillota</taxon>
        <taxon>Clostridia</taxon>
        <taxon>Eubacteriales</taxon>
        <taxon>Proteiniborus</taxon>
    </lineage>
</organism>
<evidence type="ECO:0000313" key="2">
    <source>
        <dbReference type="Proteomes" id="UP000198625"/>
    </source>
</evidence>
<dbReference type="STRING" id="415015.SAMN05660462_01254"/>
<reference evidence="1 2" key="1">
    <citation type="submission" date="2016-10" db="EMBL/GenBank/DDBJ databases">
        <authorList>
            <person name="de Groot N.N."/>
        </authorList>
    </citation>
    <scope>NUCLEOTIDE SEQUENCE [LARGE SCALE GENOMIC DNA]</scope>
    <source>
        <strain evidence="1 2">DSM 21650</strain>
    </source>
</reference>
<dbReference type="AlphaFoldDB" id="A0A1H3NTZ6"/>
<accession>A0A1H3NTZ6</accession>
<sequence length="226" mass="25764">MKVKVWIMLLILVFLLSGCSKPENSTLPLAFIEANKVRINDLQLDTIDEIIQERTIDNGARVLIFKDKEDGQINGGINLRDKYYQIGEVSVENTPEDLMGIEEVQVFGKEAIKIYGILGTSYAQAFYWFTQEDFQGSIIQVDGNTTEIDLDNDGKQEIVSTLGTIPQTKIYILDENKIYACDINESIGAESSILKDRDKKLFEIYFQPNKPKKYMYDKGLLKEIVK</sequence>
<protein>
    <submittedName>
        <fullName evidence="1">Uncharacterized protein</fullName>
    </submittedName>
</protein>
<dbReference type="Proteomes" id="UP000198625">
    <property type="component" value="Unassembled WGS sequence"/>
</dbReference>
<name>A0A1H3NTZ6_9FIRM</name>